<sequence>MKDRETDLIIQLASNLVNAIRKLEPQFESAFYRFFVEDYQLESCSSYTVPGDVFIVSALDQDEFFVSMNDICLELMQEMEKSPGLLLITVHKNFDYKIEFEYENMNKWNISLLDGGIGIPTE</sequence>
<dbReference type="AlphaFoldDB" id="A0A7X0CGY7"/>
<accession>A0A7X0CGY7</accession>
<evidence type="ECO:0000313" key="2">
    <source>
        <dbReference type="Proteomes" id="UP000540787"/>
    </source>
</evidence>
<evidence type="ECO:0000313" key="1">
    <source>
        <dbReference type="EMBL" id="MBB6136514.1"/>
    </source>
</evidence>
<organism evidence="1 2">
    <name type="scientific">Massilia aurea</name>
    <dbReference type="NCBI Taxonomy" id="373040"/>
    <lineage>
        <taxon>Bacteria</taxon>
        <taxon>Pseudomonadati</taxon>
        <taxon>Pseudomonadota</taxon>
        <taxon>Betaproteobacteria</taxon>
        <taxon>Burkholderiales</taxon>
        <taxon>Oxalobacteraceae</taxon>
        <taxon>Telluria group</taxon>
        <taxon>Massilia</taxon>
    </lineage>
</organism>
<name>A0A7X0CGY7_9BURK</name>
<proteinExistence type="predicted"/>
<reference evidence="1 2" key="1">
    <citation type="submission" date="2020-08" db="EMBL/GenBank/DDBJ databases">
        <title>The Agave Microbiome: Exploring the role of microbial communities in plant adaptations to desert environments.</title>
        <authorList>
            <person name="Partida-Martinez L.P."/>
        </authorList>
    </citation>
    <scope>NUCLEOTIDE SEQUENCE [LARGE SCALE GENOMIC DNA]</scope>
    <source>
        <strain evidence="1 2">AT3.2</strain>
    </source>
</reference>
<protein>
    <submittedName>
        <fullName evidence="1">Uncharacterized protein</fullName>
    </submittedName>
</protein>
<dbReference type="Proteomes" id="UP000540787">
    <property type="component" value="Unassembled WGS sequence"/>
</dbReference>
<dbReference type="RefSeq" id="WP_183558359.1">
    <property type="nucleotide sequence ID" value="NZ_JACHBX010000006.1"/>
</dbReference>
<dbReference type="EMBL" id="JACHBX010000006">
    <property type="protein sequence ID" value="MBB6136514.1"/>
    <property type="molecule type" value="Genomic_DNA"/>
</dbReference>
<comment type="caution">
    <text evidence="1">The sequence shown here is derived from an EMBL/GenBank/DDBJ whole genome shotgun (WGS) entry which is preliminary data.</text>
</comment>
<keyword evidence="2" id="KW-1185">Reference proteome</keyword>
<gene>
    <name evidence="1" type="ORF">HD842_004692</name>
</gene>